<protein>
    <submittedName>
        <fullName evidence="1">GrpB-like predicted nucleotidyltransferase (UPF0157 family)</fullName>
    </submittedName>
</protein>
<accession>A0AAJ2BDB1</accession>
<dbReference type="EMBL" id="JAVIZC010000003">
    <property type="protein sequence ID" value="MDR6104445.1"/>
    <property type="molecule type" value="Genomic_DNA"/>
</dbReference>
<comment type="caution">
    <text evidence="1">The sequence shown here is derived from an EMBL/GenBank/DDBJ whole genome shotgun (WGS) entry which is preliminary data.</text>
</comment>
<sequence>MATLVEIVAYDPDWPRLYLDTQDRLDLLLSGMVENIEHVGSTSVANLPAKPYIDIDVVLKHSSCMDDARSRMEAAGFEPRGSRHGDGVFAFMVRDPLPGLRVYLCPPGSKTHQNRMRFRDILRQNPSLANDYATLKMVLAKTYKHDGDAYTQAKSDFIHKTLNTEIPPSSAR</sequence>
<dbReference type="PANTHER" id="PTHR34822:SF1">
    <property type="entry name" value="GRPB FAMILY PROTEIN"/>
    <property type="match status" value="1"/>
</dbReference>
<dbReference type="Gene3D" id="3.30.460.10">
    <property type="entry name" value="Beta Polymerase, domain 2"/>
    <property type="match status" value="1"/>
</dbReference>
<dbReference type="Proteomes" id="UP001255601">
    <property type="component" value="Unassembled WGS sequence"/>
</dbReference>
<dbReference type="PANTHER" id="PTHR34822">
    <property type="entry name" value="GRPB DOMAIN PROTEIN (AFU_ORTHOLOGUE AFUA_1G01530)"/>
    <property type="match status" value="1"/>
</dbReference>
<dbReference type="RefSeq" id="WP_309772590.1">
    <property type="nucleotide sequence ID" value="NZ_JAVIZC010000003.1"/>
</dbReference>
<dbReference type="InterPro" id="IPR043519">
    <property type="entry name" value="NT_sf"/>
</dbReference>
<organism evidence="1 2">
    <name type="scientific">Agrobacterium larrymoorei</name>
    <dbReference type="NCBI Taxonomy" id="160699"/>
    <lineage>
        <taxon>Bacteria</taxon>
        <taxon>Pseudomonadati</taxon>
        <taxon>Pseudomonadota</taxon>
        <taxon>Alphaproteobacteria</taxon>
        <taxon>Hyphomicrobiales</taxon>
        <taxon>Rhizobiaceae</taxon>
        <taxon>Rhizobium/Agrobacterium group</taxon>
        <taxon>Agrobacterium</taxon>
    </lineage>
</organism>
<gene>
    <name evidence="1" type="ORF">QE369_004642</name>
</gene>
<name>A0AAJ2BDB1_9HYPH</name>
<evidence type="ECO:0000313" key="2">
    <source>
        <dbReference type="Proteomes" id="UP001255601"/>
    </source>
</evidence>
<dbReference type="InterPro" id="IPR007344">
    <property type="entry name" value="GrpB/CoaE"/>
</dbReference>
<proteinExistence type="predicted"/>
<dbReference type="SUPFAM" id="SSF81301">
    <property type="entry name" value="Nucleotidyltransferase"/>
    <property type="match status" value="1"/>
</dbReference>
<dbReference type="Pfam" id="PF04229">
    <property type="entry name" value="GrpB"/>
    <property type="match status" value="1"/>
</dbReference>
<evidence type="ECO:0000313" key="1">
    <source>
        <dbReference type="EMBL" id="MDR6104445.1"/>
    </source>
</evidence>
<reference evidence="1" key="1">
    <citation type="submission" date="2023-08" db="EMBL/GenBank/DDBJ databases">
        <title>Functional and genomic diversity of the sorghum phyllosphere microbiome.</title>
        <authorList>
            <person name="Shade A."/>
        </authorList>
    </citation>
    <scope>NUCLEOTIDE SEQUENCE</scope>
    <source>
        <strain evidence="1">SORGH_AS_0974</strain>
    </source>
</reference>
<dbReference type="AlphaFoldDB" id="A0AAJ2BDB1"/>